<dbReference type="Pfam" id="PF04434">
    <property type="entry name" value="SWIM"/>
    <property type="match status" value="1"/>
</dbReference>
<keyword evidence="8" id="KW-1185">Reference proteome</keyword>
<dbReference type="Proteomes" id="UP001470230">
    <property type="component" value="Unassembled WGS sequence"/>
</dbReference>
<dbReference type="EMBL" id="JAPFFF010000004">
    <property type="protein sequence ID" value="KAK8892457.1"/>
    <property type="molecule type" value="Genomic_DNA"/>
</dbReference>
<dbReference type="InterPro" id="IPR007527">
    <property type="entry name" value="Znf_SWIM"/>
</dbReference>
<reference evidence="7 8" key="1">
    <citation type="submission" date="2024-04" db="EMBL/GenBank/DDBJ databases">
        <title>Tritrichomonas musculus Genome.</title>
        <authorList>
            <person name="Alves-Ferreira E."/>
            <person name="Grigg M."/>
            <person name="Lorenzi H."/>
            <person name="Galac M."/>
        </authorList>
    </citation>
    <scope>NUCLEOTIDE SEQUENCE [LARGE SCALE GENOMIC DNA]</scope>
    <source>
        <strain evidence="7 8">EAF2021</strain>
    </source>
</reference>
<protein>
    <recommendedName>
        <fullName evidence="6">SWIM-type domain-containing protein</fullName>
    </recommendedName>
</protein>
<dbReference type="InterPro" id="IPR006564">
    <property type="entry name" value="Znf_PMZ"/>
</dbReference>
<gene>
    <name evidence="7" type="ORF">M9Y10_029686</name>
</gene>
<dbReference type="PANTHER" id="PTHR31669">
    <property type="entry name" value="PROTEIN FAR1-RELATED SEQUENCE 10-RELATED"/>
    <property type="match status" value="1"/>
</dbReference>
<dbReference type="PROSITE" id="PS50966">
    <property type="entry name" value="ZF_SWIM"/>
    <property type="match status" value="1"/>
</dbReference>
<proteinExistence type="inferred from homology"/>
<evidence type="ECO:0000256" key="4">
    <source>
        <dbReference type="ARBA" id="ARBA00022833"/>
    </source>
</evidence>
<evidence type="ECO:0000256" key="3">
    <source>
        <dbReference type="ARBA" id="ARBA00022771"/>
    </source>
</evidence>
<keyword evidence="4" id="KW-0862">Zinc</keyword>
<name>A0ABR2KPV3_9EUKA</name>
<evidence type="ECO:0000259" key="6">
    <source>
        <dbReference type="PROSITE" id="PS50966"/>
    </source>
</evidence>
<comment type="similarity">
    <text evidence="1">Belongs to the FHY3/FAR1 family.</text>
</comment>
<comment type="caution">
    <text evidence="7">The sequence shown here is derived from an EMBL/GenBank/DDBJ whole genome shotgun (WGS) entry which is preliminary data.</text>
</comment>
<evidence type="ECO:0000256" key="2">
    <source>
        <dbReference type="ARBA" id="ARBA00022723"/>
    </source>
</evidence>
<feature type="domain" description="SWIM-type" evidence="6">
    <location>
        <begin position="622"/>
        <end position="660"/>
    </location>
</feature>
<keyword evidence="3 5" id="KW-0863">Zinc-finger</keyword>
<dbReference type="InterPro" id="IPR031052">
    <property type="entry name" value="FHY3/FAR1"/>
</dbReference>
<dbReference type="SMART" id="SM00575">
    <property type="entry name" value="ZnF_PMZ"/>
    <property type="match status" value="1"/>
</dbReference>
<dbReference type="PANTHER" id="PTHR31669:SF251">
    <property type="entry name" value="PROTEIN FAR1-RELATED SEQUENCE"/>
    <property type="match status" value="1"/>
</dbReference>
<evidence type="ECO:0000256" key="5">
    <source>
        <dbReference type="PROSITE-ProRule" id="PRU00325"/>
    </source>
</evidence>
<keyword evidence="2" id="KW-0479">Metal-binding</keyword>
<evidence type="ECO:0000313" key="7">
    <source>
        <dbReference type="EMBL" id="KAK8892457.1"/>
    </source>
</evidence>
<accession>A0ABR2KPV3</accession>
<organism evidence="7 8">
    <name type="scientific">Tritrichomonas musculus</name>
    <dbReference type="NCBI Taxonomy" id="1915356"/>
    <lineage>
        <taxon>Eukaryota</taxon>
        <taxon>Metamonada</taxon>
        <taxon>Parabasalia</taxon>
        <taxon>Tritrichomonadida</taxon>
        <taxon>Tritrichomonadidae</taxon>
        <taxon>Tritrichomonas</taxon>
    </lineage>
</organism>
<sequence length="839" mass="96470">MIEDSSKEEAERLGVKVSISSDTLKKNEEFFQIFQIEEKHIGTEIVTIGSVDHSDDDIFNICSFAPRQIISNSLCCQNSLQLSLSVGDIVQVKGFVRYVADVIGIYATEITKIKPEDALKRGTLLEPKPVYNEDSVENIDENSDEDNQDKEPFFVEDNLNNLNYVKLLCHQHSEHGKNPNLNTGCKFYVSISQILNSNGVDLVWHVSSFNLEHNHDLKPERYITNKLTEQQKQLIGSLYASGVNYGIISNFTKLEYNLDISREAIRNLCLIHKLNRLKEKVTETEELKIYMESNGGLCYFDEFKDDLQYIHRYGAATFTKQEQENLEKYGDFIAIDPTFYTLSSHWSIIPLTVIGIDREIRSAGLCFCSNTRYERFLYILNLLTTVLPSKEIFQTLCSDDDSGLKGAFSAIRNDKKENYKPDFKNKVLALNRVICFWHKISNFIAKLSKLNIPENQIITIRKLFKKMGMSRDETVTKKIYEELENCEQLKSYMQENIKEDLQYIAKSMIKGFNCGYNTSSIAESTNSKLKAILPDRSLSLKDIRTMYNNSQRLSILSKEYICGRKQRKVKDSLLIDIMQKFNLSENVSSSICNSIMNSETLKLVFIDEDKTTAEVQECDPDFEAKYQEKFIVTQTQCSCKKQMHTGLPCKHIIKFLQEKNLNVLDHIIVSPRWNSTDIVSDFQIEQVNPIQINRDTTSPVSRFERYNILKNLCEQLMNIGSQSHEMFTLLRDKLNQLYESSLCKPVIIDVVSRQPGRPPISKNLANRNSRETCKICGKNHSTMKCPRRDELLSFEPTNADKTGRSHCSICGLSQHTYKQCWVKNAWLKAISDNLLPPLD</sequence>
<evidence type="ECO:0000313" key="8">
    <source>
        <dbReference type="Proteomes" id="UP001470230"/>
    </source>
</evidence>
<evidence type="ECO:0000256" key="1">
    <source>
        <dbReference type="ARBA" id="ARBA00005889"/>
    </source>
</evidence>